<sequence length="161" mass="18752">MNSKNNEGFAIVHENPMPSPSSLQMEHDCLLVLANELLKQLPDKLTLSLEEILAPRDTEENAKKQPRSQNKFILFRKEYTAYVKKQDPDRAKSMNTDEISKGTSKHWETLPPQGKQLFTILSNIADKRHRMKYPNYVYKPQKKESKQTFSEETSFEETNHV</sequence>
<accession>A0ACA9MIF5</accession>
<organism evidence="1 2">
    <name type="scientific">Racocetra persica</name>
    <dbReference type="NCBI Taxonomy" id="160502"/>
    <lineage>
        <taxon>Eukaryota</taxon>
        <taxon>Fungi</taxon>
        <taxon>Fungi incertae sedis</taxon>
        <taxon>Mucoromycota</taxon>
        <taxon>Glomeromycotina</taxon>
        <taxon>Glomeromycetes</taxon>
        <taxon>Diversisporales</taxon>
        <taxon>Gigasporaceae</taxon>
        <taxon>Racocetra</taxon>
    </lineage>
</organism>
<keyword evidence="2" id="KW-1185">Reference proteome</keyword>
<proteinExistence type="predicted"/>
<evidence type="ECO:0000313" key="2">
    <source>
        <dbReference type="Proteomes" id="UP000789920"/>
    </source>
</evidence>
<reference evidence="1" key="1">
    <citation type="submission" date="2021-06" db="EMBL/GenBank/DDBJ databases">
        <authorList>
            <person name="Kallberg Y."/>
            <person name="Tangrot J."/>
            <person name="Rosling A."/>
        </authorList>
    </citation>
    <scope>NUCLEOTIDE SEQUENCE</scope>
    <source>
        <strain evidence="1">MA461A</strain>
    </source>
</reference>
<evidence type="ECO:0000313" key="1">
    <source>
        <dbReference type="EMBL" id="CAG8591810.1"/>
    </source>
</evidence>
<dbReference type="EMBL" id="CAJVQC010008372">
    <property type="protein sequence ID" value="CAG8591810.1"/>
    <property type="molecule type" value="Genomic_DNA"/>
</dbReference>
<gene>
    <name evidence="1" type="ORF">RPERSI_LOCUS5567</name>
</gene>
<name>A0ACA9MIF5_9GLOM</name>
<protein>
    <submittedName>
        <fullName evidence="1">8191_t:CDS:1</fullName>
    </submittedName>
</protein>
<comment type="caution">
    <text evidence="1">The sequence shown here is derived from an EMBL/GenBank/DDBJ whole genome shotgun (WGS) entry which is preliminary data.</text>
</comment>
<dbReference type="Proteomes" id="UP000789920">
    <property type="component" value="Unassembled WGS sequence"/>
</dbReference>